<keyword evidence="2" id="KW-0732">Signal</keyword>
<evidence type="ECO:0000256" key="2">
    <source>
        <dbReference type="SAM" id="SignalP"/>
    </source>
</evidence>
<dbReference type="OrthoDB" id="10293605at2759"/>
<gene>
    <name evidence="3" type="ORF">TorRG33x02_028620</name>
</gene>
<evidence type="ECO:0008006" key="5">
    <source>
        <dbReference type="Google" id="ProtNLM"/>
    </source>
</evidence>
<dbReference type="AlphaFoldDB" id="A0A2P5FUW3"/>
<name>A0A2P5FUW3_TREOI</name>
<proteinExistence type="predicted"/>
<feature type="chain" id="PRO_5015184295" description="Rapid ALkalinization Factor" evidence="2">
    <location>
        <begin position="30"/>
        <end position="106"/>
    </location>
</feature>
<feature type="signal peptide" evidence="2">
    <location>
        <begin position="1"/>
        <end position="29"/>
    </location>
</feature>
<organism evidence="3 4">
    <name type="scientific">Trema orientale</name>
    <name type="common">Charcoal tree</name>
    <name type="synonym">Celtis orientalis</name>
    <dbReference type="NCBI Taxonomy" id="63057"/>
    <lineage>
        <taxon>Eukaryota</taxon>
        <taxon>Viridiplantae</taxon>
        <taxon>Streptophyta</taxon>
        <taxon>Embryophyta</taxon>
        <taxon>Tracheophyta</taxon>
        <taxon>Spermatophyta</taxon>
        <taxon>Magnoliopsida</taxon>
        <taxon>eudicotyledons</taxon>
        <taxon>Gunneridae</taxon>
        <taxon>Pentapetalae</taxon>
        <taxon>rosids</taxon>
        <taxon>fabids</taxon>
        <taxon>Rosales</taxon>
        <taxon>Cannabaceae</taxon>
        <taxon>Trema</taxon>
    </lineage>
</organism>
<comment type="caution">
    <text evidence="3">The sequence shown here is derived from an EMBL/GenBank/DDBJ whole genome shotgun (WGS) entry which is preliminary data.</text>
</comment>
<keyword evidence="4" id="KW-1185">Reference proteome</keyword>
<evidence type="ECO:0000313" key="3">
    <source>
        <dbReference type="EMBL" id="POO01555.1"/>
    </source>
</evidence>
<feature type="compositionally biased region" description="Basic and acidic residues" evidence="1">
    <location>
        <begin position="64"/>
        <end position="86"/>
    </location>
</feature>
<sequence>MAISVSNGKILGLMISLLVCVHLIGGSKATFFDDGDGDFGGIPGCSLSTPLECIPSPTTYERGCDPEGHCRGDTGEEAEGGEKQSPEDEPLNKGIPVPKYIEGNNN</sequence>
<dbReference type="EMBL" id="JXTC01000008">
    <property type="protein sequence ID" value="POO01555.1"/>
    <property type="molecule type" value="Genomic_DNA"/>
</dbReference>
<evidence type="ECO:0000313" key="4">
    <source>
        <dbReference type="Proteomes" id="UP000237000"/>
    </source>
</evidence>
<reference evidence="4" key="1">
    <citation type="submission" date="2016-06" db="EMBL/GenBank/DDBJ databases">
        <title>Parallel loss of symbiosis genes in relatives of nitrogen-fixing non-legume Parasponia.</title>
        <authorList>
            <person name="Van Velzen R."/>
            <person name="Holmer R."/>
            <person name="Bu F."/>
            <person name="Rutten L."/>
            <person name="Van Zeijl A."/>
            <person name="Liu W."/>
            <person name="Santuari L."/>
            <person name="Cao Q."/>
            <person name="Sharma T."/>
            <person name="Shen D."/>
            <person name="Roswanjaya Y."/>
            <person name="Wardhani T."/>
            <person name="Kalhor M.S."/>
            <person name="Jansen J."/>
            <person name="Van den Hoogen J."/>
            <person name="Gungor B."/>
            <person name="Hartog M."/>
            <person name="Hontelez J."/>
            <person name="Verver J."/>
            <person name="Yang W.-C."/>
            <person name="Schijlen E."/>
            <person name="Repin R."/>
            <person name="Schilthuizen M."/>
            <person name="Schranz E."/>
            <person name="Heidstra R."/>
            <person name="Miyata K."/>
            <person name="Fedorova E."/>
            <person name="Kohlen W."/>
            <person name="Bisseling T."/>
            <person name="Smit S."/>
            <person name="Geurts R."/>
        </authorList>
    </citation>
    <scope>NUCLEOTIDE SEQUENCE [LARGE SCALE GENOMIC DNA]</scope>
    <source>
        <strain evidence="4">cv. RG33-2</strain>
    </source>
</reference>
<dbReference type="InParanoid" id="A0A2P5FUW3"/>
<protein>
    <recommendedName>
        <fullName evidence="5">Rapid ALkalinization Factor</fullName>
    </recommendedName>
</protein>
<dbReference type="Proteomes" id="UP000237000">
    <property type="component" value="Unassembled WGS sequence"/>
</dbReference>
<feature type="region of interest" description="Disordered" evidence="1">
    <location>
        <begin position="64"/>
        <end position="106"/>
    </location>
</feature>
<evidence type="ECO:0000256" key="1">
    <source>
        <dbReference type="SAM" id="MobiDB-lite"/>
    </source>
</evidence>
<accession>A0A2P5FUW3</accession>